<feature type="non-terminal residue" evidence="1">
    <location>
        <position position="109"/>
    </location>
</feature>
<reference evidence="1" key="1">
    <citation type="submission" date="2022-06" db="EMBL/GenBank/DDBJ databases">
        <title>Uncovering the hologenomic basis of an extraordinary plant invasion.</title>
        <authorList>
            <person name="Bieker V.C."/>
            <person name="Martin M.D."/>
            <person name="Gilbert T."/>
            <person name="Hodgins K."/>
            <person name="Battlay P."/>
            <person name="Petersen B."/>
            <person name="Wilson J."/>
        </authorList>
    </citation>
    <scope>NUCLEOTIDE SEQUENCE</scope>
    <source>
        <strain evidence="1">AA19_3_7</strain>
        <tissue evidence="1">Leaf</tissue>
    </source>
</reference>
<comment type="caution">
    <text evidence="1">The sequence shown here is derived from an EMBL/GenBank/DDBJ whole genome shotgun (WGS) entry which is preliminary data.</text>
</comment>
<accession>A0AAD5D3Z7</accession>
<evidence type="ECO:0000313" key="2">
    <source>
        <dbReference type="Proteomes" id="UP001206925"/>
    </source>
</evidence>
<dbReference type="Proteomes" id="UP001206925">
    <property type="component" value="Unassembled WGS sequence"/>
</dbReference>
<name>A0AAD5D3Z7_AMBAR</name>
<evidence type="ECO:0000313" key="1">
    <source>
        <dbReference type="EMBL" id="KAI7752647.1"/>
    </source>
</evidence>
<protein>
    <submittedName>
        <fullName evidence="1">Uncharacterized protein</fullName>
    </submittedName>
</protein>
<dbReference type="AlphaFoldDB" id="A0AAD5D3Z7"/>
<organism evidence="1 2">
    <name type="scientific">Ambrosia artemisiifolia</name>
    <name type="common">Common ragweed</name>
    <dbReference type="NCBI Taxonomy" id="4212"/>
    <lineage>
        <taxon>Eukaryota</taxon>
        <taxon>Viridiplantae</taxon>
        <taxon>Streptophyta</taxon>
        <taxon>Embryophyta</taxon>
        <taxon>Tracheophyta</taxon>
        <taxon>Spermatophyta</taxon>
        <taxon>Magnoliopsida</taxon>
        <taxon>eudicotyledons</taxon>
        <taxon>Gunneridae</taxon>
        <taxon>Pentapetalae</taxon>
        <taxon>asterids</taxon>
        <taxon>campanulids</taxon>
        <taxon>Asterales</taxon>
        <taxon>Asteraceae</taxon>
        <taxon>Asteroideae</taxon>
        <taxon>Heliantheae alliance</taxon>
        <taxon>Heliantheae</taxon>
        <taxon>Ambrosia</taxon>
    </lineage>
</organism>
<dbReference type="EMBL" id="JAMZMK010005649">
    <property type="protein sequence ID" value="KAI7752647.1"/>
    <property type="molecule type" value="Genomic_DNA"/>
</dbReference>
<gene>
    <name evidence="1" type="ORF">M8C21_017734</name>
</gene>
<keyword evidence="2" id="KW-1185">Reference proteome</keyword>
<sequence>GQIVVCPFHGGRWIRILRILRAEVTTESVRSQLDATLDIMTYQLFEATAQSFTVFKIPYQLPSSEEVSNSTVEKTESSLVIRFGVAESPTHRGINKVSCLMVLRELDLL</sequence>
<proteinExistence type="predicted"/>